<feature type="region of interest" description="Disordered" evidence="1">
    <location>
        <begin position="1"/>
        <end position="24"/>
    </location>
</feature>
<gene>
    <name evidence="2" type="ORF">CFOL_v3_30230</name>
</gene>
<dbReference type="CDD" id="cd00303">
    <property type="entry name" value="retropepsin_like"/>
    <property type="match status" value="1"/>
</dbReference>
<sequence>MSNKCTQPRMEGQREGGAQQPRAPTRTYAMIAEGVEDPNDVVTGTFPVCCKTAHVFFNTGATHSFVSLSFVRYLSSPSQTLEISLAVETPNGNTLIADKVYRSCEIKLCDRK</sequence>
<dbReference type="Proteomes" id="UP000187406">
    <property type="component" value="Unassembled WGS sequence"/>
</dbReference>
<name>A0A1Q3D302_CEPFO</name>
<dbReference type="AlphaFoldDB" id="A0A1Q3D302"/>
<evidence type="ECO:0000313" key="2">
    <source>
        <dbReference type="EMBL" id="GAV86804.1"/>
    </source>
</evidence>
<proteinExistence type="predicted"/>
<organism evidence="2 3">
    <name type="scientific">Cephalotus follicularis</name>
    <name type="common">Albany pitcher plant</name>
    <dbReference type="NCBI Taxonomy" id="3775"/>
    <lineage>
        <taxon>Eukaryota</taxon>
        <taxon>Viridiplantae</taxon>
        <taxon>Streptophyta</taxon>
        <taxon>Embryophyta</taxon>
        <taxon>Tracheophyta</taxon>
        <taxon>Spermatophyta</taxon>
        <taxon>Magnoliopsida</taxon>
        <taxon>eudicotyledons</taxon>
        <taxon>Gunneridae</taxon>
        <taxon>Pentapetalae</taxon>
        <taxon>rosids</taxon>
        <taxon>fabids</taxon>
        <taxon>Oxalidales</taxon>
        <taxon>Cephalotaceae</taxon>
        <taxon>Cephalotus</taxon>
    </lineage>
</organism>
<dbReference type="Pfam" id="PF08284">
    <property type="entry name" value="RVP_2"/>
    <property type="match status" value="1"/>
</dbReference>
<protein>
    <submittedName>
        <fullName evidence="2">RVP_2 domain-containing protein</fullName>
    </submittedName>
</protein>
<keyword evidence="3" id="KW-1185">Reference proteome</keyword>
<evidence type="ECO:0000256" key="1">
    <source>
        <dbReference type="SAM" id="MobiDB-lite"/>
    </source>
</evidence>
<evidence type="ECO:0000313" key="3">
    <source>
        <dbReference type="Proteomes" id="UP000187406"/>
    </source>
</evidence>
<comment type="caution">
    <text evidence="2">The sequence shown here is derived from an EMBL/GenBank/DDBJ whole genome shotgun (WGS) entry which is preliminary data.</text>
</comment>
<dbReference type="OrthoDB" id="1751327at2759"/>
<accession>A0A1Q3D302</accession>
<dbReference type="InParanoid" id="A0A1Q3D302"/>
<reference evidence="3" key="1">
    <citation type="submission" date="2016-04" db="EMBL/GenBank/DDBJ databases">
        <title>Cephalotus genome sequencing.</title>
        <authorList>
            <person name="Fukushima K."/>
            <person name="Hasebe M."/>
            <person name="Fang X."/>
        </authorList>
    </citation>
    <scope>NUCLEOTIDE SEQUENCE [LARGE SCALE GENOMIC DNA]</scope>
    <source>
        <strain evidence="3">cv. St1</strain>
    </source>
</reference>
<dbReference type="EMBL" id="BDDD01004056">
    <property type="protein sequence ID" value="GAV86804.1"/>
    <property type="molecule type" value="Genomic_DNA"/>
</dbReference>